<sequence>MLKGIFCKFTNPHFFSLGSLLVFIFSSAAIGTEQNFTFRGKILENAGECTFVGDNSIIEFGDDVYIDKVNGTDYKKTKIPFELDCSDVSSVQLTIRIDATGTGLGCDKVLCTDHQGLGLKLYQNNSVLNVGEKIDFVVNANHKPLLLPSFYAVPVKINDVNLGAGEFSSMATVVLEAP</sequence>
<evidence type="ECO:0000256" key="1">
    <source>
        <dbReference type="SAM" id="SignalP"/>
    </source>
</evidence>
<dbReference type="InterPro" id="IPR036937">
    <property type="entry name" value="Adhesion_dom_fimbrial_sf"/>
</dbReference>
<dbReference type="GO" id="GO:0007155">
    <property type="term" value="P:cell adhesion"/>
    <property type="evidence" value="ECO:0007669"/>
    <property type="project" value="InterPro"/>
</dbReference>
<dbReference type="InterPro" id="IPR000259">
    <property type="entry name" value="Adhesion_dom_fimbrial"/>
</dbReference>
<gene>
    <name evidence="3" type="ORF">H0Z12_16540</name>
</gene>
<feature type="signal peptide" evidence="1">
    <location>
        <begin position="1"/>
        <end position="28"/>
    </location>
</feature>
<evidence type="ECO:0000313" key="3">
    <source>
        <dbReference type="EMBL" id="QTC45304.1"/>
    </source>
</evidence>
<dbReference type="AlphaFoldDB" id="A0A8A4K089"/>
<reference evidence="3" key="1">
    <citation type="submission" date="2020-07" db="EMBL/GenBank/DDBJ databases">
        <title>Genome Sequences for Panteoa spp. that cause Center Rot in Onions.</title>
        <authorList>
            <person name="Asselin J.A."/>
            <person name="Helmann T."/>
            <person name="Beer S."/>
            <person name="Stodghill P."/>
        </authorList>
    </citation>
    <scope>NUCLEOTIDE SEQUENCE</scope>
    <source>
        <strain evidence="3">OC5a</strain>
    </source>
</reference>
<dbReference type="EMBL" id="CP059084">
    <property type="protein sequence ID" value="QTC45304.1"/>
    <property type="molecule type" value="Genomic_DNA"/>
</dbReference>
<dbReference type="Pfam" id="PF00419">
    <property type="entry name" value="Fimbrial"/>
    <property type="match status" value="1"/>
</dbReference>
<dbReference type="RefSeq" id="WP_041455986.1">
    <property type="nucleotide sequence ID" value="NZ_CP059084.1"/>
</dbReference>
<organism evidence="3 4">
    <name type="scientific">Pantoea ananas</name>
    <name type="common">Erwinia uredovora</name>
    <dbReference type="NCBI Taxonomy" id="553"/>
    <lineage>
        <taxon>Bacteria</taxon>
        <taxon>Pseudomonadati</taxon>
        <taxon>Pseudomonadota</taxon>
        <taxon>Gammaproteobacteria</taxon>
        <taxon>Enterobacterales</taxon>
        <taxon>Erwiniaceae</taxon>
        <taxon>Pantoea</taxon>
    </lineage>
</organism>
<dbReference type="SUPFAM" id="SSF49401">
    <property type="entry name" value="Bacterial adhesins"/>
    <property type="match status" value="1"/>
</dbReference>
<evidence type="ECO:0000259" key="2">
    <source>
        <dbReference type="Pfam" id="PF00419"/>
    </source>
</evidence>
<accession>A0A8A4K089</accession>
<dbReference type="Gene3D" id="2.60.40.1090">
    <property type="entry name" value="Fimbrial-type adhesion domain"/>
    <property type="match status" value="1"/>
</dbReference>
<protein>
    <submittedName>
        <fullName evidence="3">Fimbrial protein</fullName>
    </submittedName>
</protein>
<proteinExistence type="predicted"/>
<evidence type="ECO:0000313" key="4">
    <source>
        <dbReference type="Proteomes" id="UP000663901"/>
    </source>
</evidence>
<feature type="domain" description="Fimbrial-type adhesion" evidence="2">
    <location>
        <begin position="38"/>
        <end position="175"/>
    </location>
</feature>
<feature type="chain" id="PRO_5034613645" evidence="1">
    <location>
        <begin position="29"/>
        <end position="178"/>
    </location>
</feature>
<dbReference type="GO" id="GO:0009289">
    <property type="term" value="C:pilus"/>
    <property type="evidence" value="ECO:0007669"/>
    <property type="project" value="InterPro"/>
</dbReference>
<dbReference type="InterPro" id="IPR008966">
    <property type="entry name" value="Adhesion_dom_sf"/>
</dbReference>
<dbReference type="Proteomes" id="UP000663901">
    <property type="component" value="Chromosome"/>
</dbReference>
<keyword evidence="1" id="KW-0732">Signal</keyword>
<name>A0A8A4K089_PANAN</name>